<protein>
    <submittedName>
        <fullName evidence="1">Uncharacterized protein</fullName>
    </submittedName>
</protein>
<proteinExistence type="predicted"/>
<sequence length="18" mass="2054">MLARRNSQMISGNNYAMP</sequence>
<accession>A0A0A9F8F7</accession>
<organism evidence="1">
    <name type="scientific">Arundo donax</name>
    <name type="common">Giant reed</name>
    <name type="synonym">Donax arundinaceus</name>
    <dbReference type="NCBI Taxonomy" id="35708"/>
    <lineage>
        <taxon>Eukaryota</taxon>
        <taxon>Viridiplantae</taxon>
        <taxon>Streptophyta</taxon>
        <taxon>Embryophyta</taxon>
        <taxon>Tracheophyta</taxon>
        <taxon>Spermatophyta</taxon>
        <taxon>Magnoliopsida</taxon>
        <taxon>Liliopsida</taxon>
        <taxon>Poales</taxon>
        <taxon>Poaceae</taxon>
        <taxon>PACMAD clade</taxon>
        <taxon>Arundinoideae</taxon>
        <taxon>Arundineae</taxon>
        <taxon>Arundo</taxon>
    </lineage>
</organism>
<evidence type="ECO:0000313" key="1">
    <source>
        <dbReference type="EMBL" id="JAE06436.1"/>
    </source>
</evidence>
<dbReference type="AlphaFoldDB" id="A0A0A9F8F7"/>
<reference evidence="1" key="1">
    <citation type="submission" date="2014-09" db="EMBL/GenBank/DDBJ databases">
        <authorList>
            <person name="Magalhaes I.L.F."/>
            <person name="Oliveira U."/>
            <person name="Santos F.R."/>
            <person name="Vidigal T.H.D.A."/>
            <person name="Brescovit A.D."/>
            <person name="Santos A.J."/>
        </authorList>
    </citation>
    <scope>NUCLEOTIDE SEQUENCE</scope>
    <source>
        <tissue evidence="1">Shoot tissue taken approximately 20 cm above the soil surface</tissue>
    </source>
</reference>
<reference evidence="1" key="2">
    <citation type="journal article" date="2015" name="Data Brief">
        <title>Shoot transcriptome of the giant reed, Arundo donax.</title>
        <authorList>
            <person name="Barrero R.A."/>
            <person name="Guerrero F.D."/>
            <person name="Moolhuijzen P."/>
            <person name="Goolsby J.A."/>
            <person name="Tidwell J."/>
            <person name="Bellgard S.E."/>
            <person name="Bellgard M.I."/>
        </authorList>
    </citation>
    <scope>NUCLEOTIDE SEQUENCE</scope>
    <source>
        <tissue evidence="1">Shoot tissue taken approximately 20 cm above the soil surface</tissue>
    </source>
</reference>
<name>A0A0A9F8F7_ARUDO</name>
<dbReference type="EMBL" id="GBRH01191460">
    <property type="protein sequence ID" value="JAE06436.1"/>
    <property type="molecule type" value="Transcribed_RNA"/>
</dbReference>